<dbReference type="Gene3D" id="1.10.510.10">
    <property type="entry name" value="Transferase(Phosphotransferase) domain 1"/>
    <property type="match status" value="1"/>
</dbReference>
<evidence type="ECO:0000256" key="12">
    <source>
        <dbReference type="ARBA" id="ARBA00023136"/>
    </source>
</evidence>
<proteinExistence type="predicted"/>
<dbReference type="InterPro" id="IPR011009">
    <property type="entry name" value="Kinase-like_dom_sf"/>
</dbReference>
<keyword evidence="7" id="KW-0677">Repeat</keyword>
<evidence type="ECO:0000256" key="14">
    <source>
        <dbReference type="ARBA" id="ARBA00023180"/>
    </source>
</evidence>
<keyword evidence="3" id="KW-0597">Phosphoprotein</keyword>
<dbReference type="InterPro" id="IPR017441">
    <property type="entry name" value="Protein_kinase_ATP_BS"/>
</dbReference>
<dbReference type="EMBL" id="JAUHHV010000007">
    <property type="protein sequence ID" value="KAK1416729.1"/>
    <property type="molecule type" value="Genomic_DNA"/>
</dbReference>
<accession>A0AAD8K6E0</accession>
<dbReference type="FunFam" id="1.10.510.10:FF:000129">
    <property type="entry name" value="cysteine-rich receptor-like protein kinase 10"/>
    <property type="match status" value="1"/>
</dbReference>
<keyword evidence="6" id="KW-0732">Signal</keyword>
<evidence type="ECO:0000259" key="19">
    <source>
        <dbReference type="PROSITE" id="PS50011"/>
    </source>
</evidence>
<gene>
    <name evidence="21" type="ORF">QVD17_25845</name>
</gene>
<dbReference type="SUPFAM" id="SSF56112">
    <property type="entry name" value="Protein kinase-like (PK-like)"/>
    <property type="match status" value="1"/>
</dbReference>
<dbReference type="GO" id="GO:0004674">
    <property type="term" value="F:protein serine/threonine kinase activity"/>
    <property type="evidence" value="ECO:0007669"/>
    <property type="project" value="UniProtKB-KW"/>
</dbReference>
<dbReference type="PROSITE" id="PS51473">
    <property type="entry name" value="GNK2"/>
    <property type="match status" value="2"/>
</dbReference>
<keyword evidence="14" id="KW-0325">Glycoprotein</keyword>
<dbReference type="GO" id="GO:0006950">
    <property type="term" value="P:response to stress"/>
    <property type="evidence" value="ECO:0007669"/>
    <property type="project" value="UniProtKB-ARBA"/>
</dbReference>
<comment type="catalytic activity">
    <reaction evidence="16">
        <text>L-threonyl-[protein] + ATP = O-phospho-L-threonyl-[protein] + ADP + H(+)</text>
        <dbReference type="Rhea" id="RHEA:46608"/>
        <dbReference type="Rhea" id="RHEA-COMP:11060"/>
        <dbReference type="Rhea" id="RHEA-COMP:11605"/>
        <dbReference type="ChEBI" id="CHEBI:15378"/>
        <dbReference type="ChEBI" id="CHEBI:30013"/>
        <dbReference type="ChEBI" id="CHEBI:30616"/>
        <dbReference type="ChEBI" id="CHEBI:61977"/>
        <dbReference type="ChEBI" id="CHEBI:456216"/>
    </reaction>
</comment>
<evidence type="ECO:0000313" key="22">
    <source>
        <dbReference type="Proteomes" id="UP001229421"/>
    </source>
</evidence>
<comment type="caution">
    <text evidence="21">The sequence shown here is derived from an EMBL/GenBank/DDBJ whole genome shotgun (WGS) entry which is preliminary data.</text>
</comment>
<keyword evidence="9" id="KW-0418">Kinase</keyword>
<dbReference type="Pfam" id="PF07714">
    <property type="entry name" value="PK_Tyr_Ser-Thr"/>
    <property type="match status" value="1"/>
</dbReference>
<evidence type="ECO:0000256" key="9">
    <source>
        <dbReference type="ARBA" id="ARBA00022777"/>
    </source>
</evidence>
<dbReference type="CDD" id="cd14066">
    <property type="entry name" value="STKc_IRAK"/>
    <property type="match status" value="1"/>
</dbReference>
<dbReference type="Gene3D" id="3.30.200.20">
    <property type="entry name" value="Phosphorylase Kinase, domain 1"/>
    <property type="match status" value="1"/>
</dbReference>
<keyword evidence="13" id="KW-0675">Receptor</keyword>
<feature type="transmembrane region" description="Helical" evidence="18">
    <location>
        <begin position="268"/>
        <end position="289"/>
    </location>
</feature>
<dbReference type="FunFam" id="3.30.200.20:FF:000142">
    <property type="entry name" value="Cysteine-rich receptor-like protein kinase 10"/>
    <property type="match status" value="1"/>
</dbReference>
<evidence type="ECO:0000256" key="5">
    <source>
        <dbReference type="ARBA" id="ARBA00022692"/>
    </source>
</evidence>
<dbReference type="Proteomes" id="UP001229421">
    <property type="component" value="Unassembled WGS sequence"/>
</dbReference>
<keyword evidence="12 18" id="KW-0472">Membrane</keyword>
<dbReference type="PANTHER" id="PTHR27002:SF1073">
    <property type="entry name" value="CYSTEINE-RICH RECEPTOR-LIKE PROTEIN KINASE 29"/>
    <property type="match status" value="1"/>
</dbReference>
<dbReference type="InterPro" id="IPR002902">
    <property type="entry name" value="GNK2"/>
</dbReference>
<comment type="catalytic activity">
    <reaction evidence="15">
        <text>L-seryl-[protein] + ATP = O-phospho-L-seryl-[protein] + ADP + H(+)</text>
        <dbReference type="Rhea" id="RHEA:17989"/>
        <dbReference type="Rhea" id="RHEA-COMP:9863"/>
        <dbReference type="Rhea" id="RHEA-COMP:11604"/>
        <dbReference type="ChEBI" id="CHEBI:15378"/>
        <dbReference type="ChEBI" id="CHEBI:29999"/>
        <dbReference type="ChEBI" id="CHEBI:30616"/>
        <dbReference type="ChEBI" id="CHEBI:83421"/>
        <dbReference type="ChEBI" id="CHEBI:456216"/>
    </reaction>
</comment>
<feature type="binding site" evidence="17">
    <location>
        <position position="354"/>
    </location>
    <ligand>
        <name>ATP</name>
        <dbReference type="ChEBI" id="CHEBI:30616"/>
    </ligand>
</feature>
<dbReference type="PROSITE" id="PS00107">
    <property type="entry name" value="PROTEIN_KINASE_ATP"/>
    <property type="match status" value="1"/>
</dbReference>
<dbReference type="PANTHER" id="PTHR27002">
    <property type="entry name" value="RECEPTOR-LIKE SERINE/THREONINE-PROTEIN KINASE SD1-8"/>
    <property type="match status" value="1"/>
</dbReference>
<evidence type="ECO:0000313" key="21">
    <source>
        <dbReference type="EMBL" id="KAK1416729.1"/>
    </source>
</evidence>
<dbReference type="Gene3D" id="3.30.430.20">
    <property type="entry name" value="Gnk2 domain, C-X8-C-X2-C motif"/>
    <property type="match status" value="2"/>
</dbReference>
<dbReference type="AlphaFoldDB" id="A0AAD8K6E0"/>
<dbReference type="Pfam" id="PF01657">
    <property type="entry name" value="Stress-antifung"/>
    <property type="match status" value="2"/>
</dbReference>
<keyword evidence="11 18" id="KW-1133">Transmembrane helix</keyword>
<name>A0AAD8K6E0_TARER</name>
<evidence type="ECO:0000256" key="3">
    <source>
        <dbReference type="ARBA" id="ARBA00022553"/>
    </source>
</evidence>
<organism evidence="21 22">
    <name type="scientific">Tagetes erecta</name>
    <name type="common">African marigold</name>
    <dbReference type="NCBI Taxonomy" id="13708"/>
    <lineage>
        <taxon>Eukaryota</taxon>
        <taxon>Viridiplantae</taxon>
        <taxon>Streptophyta</taxon>
        <taxon>Embryophyta</taxon>
        <taxon>Tracheophyta</taxon>
        <taxon>Spermatophyta</taxon>
        <taxon>Magnoliopsida</taxon>
        <taxon>eudicotyledons</taxon>
        <taxon>Gunneridae</taxon>
        <taxon>Pentapetalae</taxon>
        <taxon>asterids</taxon>
        <taxon>campanulids</taxon>
        <taxon>Asterales</taxon>
        <taxon>Asteraceae</taxon>
        <taxon>Asteroideae</taxon>
        <taxon>Heliantheae alliance</taxon>
        <taxon>Tageteae</taxon>
        <taxon>Tagetes</taxon>
    </lineage>
</organism>
<dbReference type="GO" id="GO:0005524">
    <property type="term" value="F:ATP binding"/>
    <property type="evidence" value="ECO:0007669"/>
    <property type="project" value="UniProtKB-UniRule"/>
</dbReference>
<evidence type="ECO:0000256" key="18">
    <source>
        <dbReference type="SAM" id="Phobius"/>
    </source>
</evidence>
<evidence type="ECO:0000256" key="13">
    <source>
        <dbReference type="ARBA" id="ARBA00023170"/>
    </source>
</evidence>
<evidence type="ECO:0000256" key="6">
    <source>
        <dbReference type="ARBA" id="ARBA00022729"/>
    </source>
</evidence>
<evidence type="ECO:0000256" key="4">
    <source>
        <dbReference type="ARBA" id="ARBA00022679"/>
    </source>
</evidence>
<keyword evidence="2" id="KW-0723">Serine/threonine-protein kinase</keyword>
<evidence type="ECO:0000256" key="7">
    <source>
        <dbReference type="ARBA" id="ARBA00022737"/>
    </source>
</evidence>
<dbReference type="InterPro" id="IPR001245">
    <property type="entry name" value="Ser-Thr/Tyr_kinase_cat_dom"/>
</dbReference>
<protein>
    <submittedName>
        <fullName evidence="21">Uncharacterized protein</fullName>
    </submittedName>
</protein>
<evidence type="ECO:0000256" key="10">
    <source>
        <dbReference type="ARBA" id="ARBA00022840"/>
    </source>
</evidence>
<evidence type="ECO:0000256" key="11">
    <source>
        <dbReference type="ARBA" id="ARBA00022989"/>
    </source>
</evidence>
<evidence type="ECO:0000259" key="20">
    <source>
        <dbReference type="PROSITE" id="PS51473"/>
    </source>
</evidence>
<dbReference type="SMART" id="SM00220">
    <property type="entry name" value="S_TKc"/>
    <property type="match status" value="1"/>
</dbReference>
<feature type="domain" description="Gnk2-homologous" evidence="20">
    <location>
        <begin position="121"/>
        <end position="230"/>
    </location>
</feature>
<reference evidence="21" key="1">
    <citation type="journal article" date="2023" name="bioRxiv">
        <title>Improved chromosome-level genome assembly for marigold (Tagetes erecta).</title>
        <authorList>
            <person name="Jiang F."/>
            <person name="Yuan L."/>
            <person name="Wang S."/>
            <person name="Wang H."/>
            <person name="Xu D."/>
            <person name="Wang A."/>
            <person name="Fan W."/>
        </authorList>
    </citation>
    <scope>NUCLEOTIDE SEQUENCE</scope>
    <source>
        <strain evidence="21">WSJ</strain>
        <tissue evidence="21">Leaf</tissue>
    </source>
</reference>
<comment type="subcellular location">
    <subcellularLocation>
        <location evidence="1">Membrane</location>
        <topology evidence="1">Single-pass membrane protein</topology>
    </subcellularLocation>
</comment>
<keyword evidence="22" id="KW-1185">Reference proteome</keyword>
<keyword evidence="4" id="KW-0808">Transferase</keyword>
<keyword evidence="8 17" id="KW-0547">Nucleotide-binding</keyword>
<dbReference type="GO" id="GO:0005886">
    <property type="term" value="C:plasma membrane"/>
    <property type="evidence" value="ECO:0007669"/>
    <property type="project" value="TreeGrafter"/>
</dbReference>
<feature type="domain" description="Protein kinase" evidence="19">
    <location>
        <begin position="326"/>
        <end position="602"/>
    </location>
</feature>
<dbReference type="InterPro" id="IPR008271">
    <property type="entry name" value="Ser/Thr_kinase_AS"/>
</dbReference>
<evidence type="ECO:0000256" key="1">
    <source>
        <dbReference type="ARBA" id="ARBA00004167"/>
    </source>
</evidence>
<evidence type="ECO:0000256" key="8">
    <source>
        <dbReference type="ARBA" id="ARBA00022741"/>
    </source>
</evidence>
<keyword evidence="5 18" id="KW-0812">Transmembrane</keyword>
<sequence>MYIITAVTLAQPFGYRYHICDYTTNYTRNSTYESNLNTTLTALPITNSGLGYFNCSNGQGSDRVKSFALCRGDINQDVCLNCLNLSIVNLLQLCPNQKGAVIYSDYCFLLYSNQDLTGNNQILSRVYLWNVQNTSDSWFNGSPGPLLRELRAKAAAGGPLRKFASGNTTTGPDLATIYGLVQCTPDLSGLGCGECLDEAINKFSTSEYNGQIGGRIVQPTCNFRYEIYRFFNSSNNMVIPPPPSPPLSSSPSPTNFPPSSSGISTRTIVIIIIIIVSVIVILTPIFIFISLKKRKQTSSTEIIENICKAESLQYKFSLVKAATNDFSDANKLGRGGFGAVYKGTLADGQDIAVKRLAKDSGQGDIEFKNEVVLMAKLQHRNLVRLLGFSMEGSERLLVYEYLPNASLDQFIFDQTKCTILDWEKRYKIIRGVAKGLMYLHEDSRLRICHRDLKASNILLDAELNAKIADFGMARLFKPEETQGDTSRIVGTYGYMAPEYAMHGQFSVKSDVFSFGVLMLEMVTGQKNQCFHRGESIEDLLSFAWKNWRNRTVIKIIDPTLKSGSGSLSDVIKSTHIGLLCVQENVVDRPTMASVVLMLNDFSLSLPVPSEPAFFLHSKTDPEMPLFHEHGSLANSNGLANSTIPKSSQFSANDVSISEIVTR</sequence>
<dbReference type="CDD" id="cd23509">
    <property type="entry name" value="Gnk2-like"/>
    <property type="match status" value="2"/>
</dbReference>
<dbReference type="InterPro" id="IPR038408">
    <property type="entry name" value="GNK2_sf"/>
</dbReference>
<keyword evidence="10 17" id="KW-0067">ATP-binding</keyword>
<dbReference type="InterPro" id="IPR000719">
    <property type="entry name" value="Prot_kinase_dom"/>
</dbReference>
<feature type="domain" description="Gnk2-homologous" evidence="20">
    <location>
        <begin position="14"/>
        <end position="116"/>
    </location>
</feature>
<evidence type="ECO:0000256" key="2">
    <source>
        <dbReference type="ARBA" id="ARBA00022527"/>
    </source>
</evidence>
<dbReference type="PROSITE" id="PS00108">
    <property type="entry name" value="PROTEIN_KINASE_ST"/>
    <property type="match status" value="1"/>
</dbReference>
<evidence type="ECO:0000256" key="17">
    <source>
        <dbReference type="PROSITE-ProRule" id="PRU10141"/>
    </source>
</evidence>
<evidence type="ECO:0000256" key="16">
    <source>
        <dbReference type="ARBA" id="ARBA00047951"/>
    </source>
</evidence>
<dbReference type="FunFam" id="3.30.430.20:FF:000002">
    <property type="entry name" value="Cysteine-rich receptor-like protein kinase 10"/>
    <property type="match status" value="1"/>
</dbReference>
<evidence type="ECO:0000256" key="15">
    <source>
        <dbReference type="ARBA" id="ARBA00047558"/>
    </source>
</evidence>
<dbReference type="PROSITE" id="PS50011">
    <property type="entry name" value="PROTEIN_KINASE_DOM"/>
    <property type="match status" value="1"/>
</dbReference>